<feature type="signal peptide" evidence="1">
    <location>
        <begin position="1"/>
        <end position="25"/>
    </location>
</feature>
<dbReference type="RefSeq" id="WP_136063604.1">
    <property type="nucleotide sequence ID" value="NZ_CAAHFH010000002.1"/>
</dbReference>
<dbReference type="AlphaFoldDB" id="A0A6C2UPK2"/>
<feature type="chain" id="PRO_5025674989" description="3-keto-alpha-glucoside-1,2-lyase/3-keto-2-hydroxy-glucal hydratase domain-containing protein" evidence="1">
    <location>
        <begin position="26"/>
        <end position="334"/>
    </location>
</feature>
<organism evidence="3 4">
    <name type="scientific">Pontiella sulfatireligans</name>
    <dbReference type="NCBI Taxonomy" id="2750658"/>
    <lineage>
        <taxon>Bacteria</taxon>
        <taxon>Pseudomonadati</taxon>
        <taxon>Kiritimatiellota</taxon>
        <taxon>Kiritimatiellia</taxon>
        <taxon>Kiritimatiellales</taxon>
        <taxon>Pontiellaceae</taxon>
        <taxon>Pontiella</taxon>
    </lineage>
</organism>
<evidence type="ECO:0000313" key="4">
    <source>
        <dbReference type="Proteomes" id="UP000346198"/>
    </source>
</evidence>
<proteinExistence type="predicted"/>
<dbReference type="GO" id="GO:0016787">
    <property type="term" value="F:hydrolase activity"/>
    <property type="evidence" value="ECO:0007669"/>
    <property type="project" value="InterPro"/>
</dbReference>
<protein>
    <recommendedName>
        <fullName evidence="2">3-keto-alpha-glucoside-1,2-lyase/3-keto-2-hydroxy-glucal hydratase domain-containing protein</fullName>
    </recommendedName>
</protein>
<dbReference type="EMBL" id="CAAHFH010000002">
    <property type="protein sequence ID" value="VGO22205.1"/>
    <property type="molecule type" value="Genomic_DNA"/>
</dbReference>
<dbReference type="Gene3D" id="2.60.120.560">
    <property type="entry name" value="Exo-inulinase, domain 1"/>
    <property type="match status" value="1"/>
</dbReference>
<dbReference type="InterPro" id="IPR010496">
    <property type="entry name" value="AL/BT2_dom"/>
</dbReference>
<keyword evidence="4" id="KW-1185">Reference proteome</keyword>
<accession>A0A6C2UPK2</accession>
<gene>
    <name evidence="3" type="ORF">SCARR_04287</name>
</gene>
<dbReference type="Pfam" id="PF06439">
    <property type="entry name" value="3keto-disac_hyd"/>
    <property type="match status" value="1"/>
</dbReference>
<keyword evidence="1" id="KW-0732">Signal</keyword>
<evidence type="ECO:0000313" key="3">
    <source>
        <dbReference type="EMBL" id="VGO22205.1"/>
    </source>
</evidence>
<name>A0A6C2UPK2_9BACT</name>
<evidence type="ECO:0000259" key="2">
    <source>
        <dbReference type="Pfam" id="PF06439"/>
    </source>
</evidence>
<feature type="domain" description="3-keto-alpha-glucoside-1,2-lyase/3-keto-2-hydroxy-glucal hydratase" evidence="2">
    <location>
        <begin position="150"/>
        <end position="327"/>
    </location>
</feature>
<evidence type="ECO:0000256" key="1">
    <source>
        <dbReference type="SAM" id="SignalP"/>
    </source>
</evidence>
<reference evidence="3 4" key="1">
    <citation type="submission" date="2019-04" db="EMBL/GenBank/DDBJ databases">
        <authorList>
            <person name="Van Vliet M D."/>
        </authorList>
    </citation>
    <scope>NUCLEOTIDE SEQUENCE [LARGE SCALE GENOMIC DNA]</scope>
    <source>
        <strain evidence="3 4">F21</strain>
    </source>
</reference>
<sequence length="334" mass="36337">MNMKQKCVFGLSGLMLLALASTLHAEPVPKELLGDWSLELDSGLPAWMRVAETNGQPLAFLRLYVGPAGPHRDAKIENGRLKFEIRKKNKKSKSVSVQTIDVGTKDGKLDGVIVRSSPNGRGEREAFTGKKIPPMPASAPNLAKVRFGKPITLFNGKDMTGWRVHESDKVNGWAAVDGTLKNSTPKTDFSATGAYANLRTEEVFGDFRLHIEFLIGTNRNSGVYLRGMYEAQVVDRDSRMQGMQGVGAIFGTIAPSHNAGKAGGEWQSYDITLVDRHFTVVLNGEKVIDNQPVSGPTAGAIFTNPAAPGPIYLQGDHTTVAYRNIYLEPVVSQK</sequence>
<dbReference type="Proteomes" id="UP000346198">
    <property type="component" value="Unassembled WGS sequence"/>
</dbReference>